<accession>A0A427YB53</accession>
<protein>
    <submittedName>
        <fullName evidence="3">Uncharacterized protein</fullName>
    </submittedName>
</protein>
<evidence type="ECO:0000256" key="2">
    <source>
        <dbReference type="SAM" id="SignalP"/>
    </source>
</evidence>
<reference evidence="3 4" key="1">
    <citation type="submission" date="2018-11" db="EMBL/GenBank/DDBJ databases">
        <title>Genome sequence of Apiotrichum porosum DSM 27194.</title>
        <authorList>
            <person name="Aliyu H."/>
            <person name="Gorte O."/>
            <person name="Ochsenreither K."/>
        </authorList>
    </citation>
    <scope>NUCLEOTIDE SEQUENCE [LARGE SCALE GENOMIC DNA]</scope>
    <source>
        <strain evidence="3 4">DSM 27194</strain>
    </source>
</reference>
<feature type="region of interest" description="Disordered" evidence="1">
    <location>
        <begin position="23"/>
        <end position="54"/>
    </location>
</feature>
<gene>
    <name evidence="3" type="ORF">EHS24_000854</name>
</gene>
<dbReference type="Proteomes" id="UP000279236">
    <property type="component" value="Unassembled WGS sequence"/>
</dbReference>
<proteinExistence type="predicted"/>
<feature type="signal peptide" evidence="2">
    <location>
        <begin position="1"/>
        <end position="16"/>
    </location>
</feature>
<evidence type="ECO:0000313" key="3">
    <source>
        <dbReference type="EMBL" id="RSH88318.1"/>
    </source>
</evidence>
<keyword evidence="2" id="KW-0732">Signal</keyword>
<evidence type="ECO:0000256" key="1">
    <source>
        <dbReference type="SAM" id="MobiDB-lite"/>
    </source>
</evidence>
<dbReference type="EMBL" id="RSCE01000001">
    <property type="protein sequence ID" value="RSH88318.1"/>
    <property type="molecule type" value="Genomic_DNA"/>
</dbReference>
<feature type="compositionally biased region" description="Low complexity" evidence="1">
    <location>
        <begin position="23"/>
        <end position="44"/>
    </location>
</feature>
<organism evidence="3 4">
    <name type="scientific">Apiotrichum porosum</name>
    <dbReference type="NCBI Taxonomy" id="105984"/>
    <lineage>
        <taxon>Eukaryota</taxon>
        <taxon>Fungi</taxon>
        <taxon>Dikarya</taxon>
        <taxon>Basidiomycota</taxon>
        <taxon>Agaricomycotina</taxon>
        <taxon>Tremellomycetes</taxon>
        <taxon>Trichosporonales</taxon>
        <taxon>Trichosporonaceae</taxon>
        <taxon>Apiotrichum</taxon>
    </lineage>
</organism>
<keyword evidence="4" id="KW-1185">Reference proteome</keyword>
<evidence type="ECO:0000313" key="4">
    <source>
        <dbReference type="Proteomes" id="UP000279236"/>
    </source>
</evidence>
<comment type="caution">
    <text evidence="3">The sequence shown here is derived from an EMBL/GenBank/DDBJ whole genome shotgun (WGS) entry which is preliminary data.</text>
</comment>
<dbReference type="AlphaFoldDB" id="A0A427YB53"/>
<feature type="compositionally biased region" description="Polar residues" evidence="1">
    <location>
        <begin position="45"/>
        <end position="54"/>
    </location>
</feature>
<sequence>MFLPLILALPLVVAQATSTATASAATTSGATSTTVGTVNGSNNASMTSSGPSAAQSSYQPVEDVSFKFAWRTLLDLPYNESRALGKTNITFPGTKSYWVRLEPNVVKFSKKMSSLDPTHDERSPPWGWLWLSGLVNSSTNASMFNFGVDVTADLGDTLNVRAWESNKSVFNWNL</sequence>
<name>A0A427YB53_9TREE</name>
<dbReference type="GeneID" id="39585397"/>
<dbReference type="RefSeq" id="XP_028480526.1">
    <property type="nucleotide sequence ID" value="XM_028616669.1"/>
</dbReference>
<feature type="chain" id="PRO_5019394988" evidence="2">
    <location>
        <begin position="17"/>
        <end position="174"/>
    </location>
</feature>